<protein>
    <recommendedName>
        <fullName evidence="6">AIPP2-like SPOC-like domain-containing protein</fullName>
    </recommendedName>
</protein>
<dbReference type="InterPro" id="IPR056280">
    <property type="entry name" value="AIPP2-like_SPOC"/>
</dbReference>
<dbReference type="GO" id="GO:0140566">
    <property type="term" value="F:histone reader activity"/>
    <property type="evidence" value="ECO:0007669"/>
    <property type="project" value="InterPro"/>
</dbReference>
<dbReference type="HOGENOM" id="CLU_087742_0_0_1"/>
<dbReference type="Proteomes" id="UP000026962">
    <property type="component" value="Chromosome 11"/>
</dbReference>
<keyword evidence="2" id="KW-0863">Zinc-finger</keyword>
<keyword evidence="8" id="KW-1185">Reference proteome</keyword>
<feature type="domain" description="AIPP2-like SPOC-like" evidence="6">
    <location>
        <begin position="72"/>
        <end position="187"/>
    </location>
</feature>
<dbReference type="Pfam" id="PF23121">
    <property type="entry name" value="SPOC_AIPP2"/>
    <property type="match status" value="1"/>
</dbReference>
<name>A0A0E0MCR5_ORYPU</name>
<accession>A0A0E0MCR5</accession>
<reference evidence="7" key="2">
    <citation type="submission" date="2018-05" db="EMBL/GenBank/DDBJ databases">
        <title>OpunRS2 (Oryza punctata Reference Sequence Version 2).</title>
        <authorList>
            <person name="Zhang J."/>
            <person name="Kudrna D."/>
            <person name="Lee S."/>
            <person name="Talag J."/>
            <person name="Welchert J."/>
            <person name="Wing R.A."/>
        </authorList>
    </citation>
    <scope>NUCLEOTIDE SEQUENCE [LARGE SCALE GENOMIC DNA]</scope>
</reference>
<sequence>MGRKEDRRRDIGFAGFLRRFRGLMRGVSEGAGKMNVLCEVCGDVGWEELILRCNKCKNAARHHGIMKIGMDYIPVGAHLSNKACKKVCELSMSLPQIMKVTEIPISKAWPKSWEEASVPTAESIGLFFFSQNTRSNKEFDDLVKHVIDCDIVLETDVSFAKLLVFPSVVLPAEYRVFQGKHYLWGVFKRSKDMAERDALVEQNCTGCLADEDVPEQNALDIVPSEALDQEMALVVSDIHHHNQLSLTASQEVEKEALSDKGPSPPVINSPEKPMYLILDTSCKVLKKWRCKRMRTKSSVL</sequence>
<dbReference type="GO" id="GO:0008270">
    <property type="term" value="F:zinc ion binding"/>
    <property type="evidence" value="ECO:0007669"/>
    <property type="project" value="UniProtKB-KW"/>
</dbReference>
<dbReference type="AlphaFoldDB" id="A0A0E0MCR5"/>
<organism evidence="7">
    <name type="scientific">Oryza punctata</name>
    <name type="common">Red rice</name>
    <dbReference type="NCBI Taxonomy" id="4537"/>
    <lineage>
        <taxon>Eukaryota</taxon>
        <taxon>Viridiplantae</taxon>
        <taxon>Streptophyta</taxon>
        <taxon>Embryophyta</taxon>
        <taxon>Tracheophyta</taxon>
        <taxon>Spermatophyta</taxon>
        <taxon>Magnoliopsida</taxon>
        <taxon>Liliopsida</taxon>
        <taxon>Poales</taxon>
        <taxon>Poaceae</taxon>
        <taxon>BOP clade</taxon>
        <taxon>Oryzoideae</taxon>
        <taxon>Oryzeae</taxon>
        <taxon>Oryzinae</taxon>
        <taxon>Oryza</taxon>
    </lineage>
</organism>
<dbReference type="Gramene" id="OPUNC11G03610.3">
    <property type="protein sequence ID" value="OPUNC11G03610.3"/>
    <property type="gene ID" value="OPUNC11G03610"/>
</dbReference>
<dbReference type="PANTHER" id="PTHR33304">
    <property type="match status" value="1"/>
</dbReference>
<dbReference type="PANTHER" id="PTHR33304:SF49">
    <property type="entry name" value="OS12G0161500 PROTEIN"/>
    <property type="match status" value="1"/>
</dbReference>
<dbReference type="InterPro" id="IPR049914">
    <property type="entry name" value="PHD1-3/5-6"/>
</dbReference>
<keyword evidence="4" id="KW-0805">Transcription regulation</keyword>
<evidence type="ECO:0000256" key="4">
    <source>
        <dbReference type="ARBA" id="ARBA00023015"/>
    </source>
</evidence>
<evidence type="ECO:0000256" key="3">
    <source>
        <dbReference type="ARBA" id="ARBA00022833"/>
    </source>
</evidence>
<evidence type="ECO:0000313" key="8">
    <source>
        <dbReference type="Proteomes" id="UP000026962"/>
    </source>
</evidence>
<keyword evidence="5" id="KW-0804">Transcription</keyword>
<evidence type="ECO:0000259" key="6">
    <source>
        <dbReference type="Pfam" id="PF23121"/>
    </source>
</evidence>
<dbReference type="EnsemblPlants" id="OPUNC11G03610.3">
    <property type="protein sequence ID" value="OPUNC11G03610.3"/>
    <property type="gene ID" value="OPUNC11G03610"/>
</dbReference>
<keyword evidence="1" id="KW-0479">Metal-binding</keyword>
<dbReference type="GO" id="GO:0034244">
    <property type="term" value="P:negative regulation of transcription elongation by RNA polymerase II"/>
    <property type="evidence" value="ECO:0007669"/>
    <property type="project" value="InterPro"/>
</dbReference>
<keyword evidence="3" id="KW-0862">Zinc</keyword>
<evidence type="ECO:0000256" key="2">
    <source>
        <dbReference type="ARBA" id="ARBA00022771"/>
    </source>
</evidence>
<proteinExistence type="predicted"/>
<evidence type="ECO:0000313" key="7">
    <source>
        <dbReference type="EnsemblPlants" id="OPUNC11G03610.3"/>
    </source>
</evidence>
<reference evidence="7" key="1">
    <citation type="submission" date="2015-04" db="UniProtKB">
        <authorList>
            <consortium name="EnsemblPlants"/>
        </authorList>
    </citation>
    <scope>IDENTIFICATION</scope>
</reference>
<evidence type="ECO:0000256" key="5">
    <source>
        <dbReference type="ARBA" id="ARBA00023163"/>
    </source>
</evidence>
<evidence type="ECO:0000256" key="1">
    <source>
        <dbReference type="ARBA" id="ARBA00022723"/>
    </source>
</evidence>